<dbReference type="OrthoDB" id="7107919at2"/>
<evidence type="ECO:0000313" key="2">
    <source>
        <dbReference type="Proteomes" id="UP000317550"/>
    </source>
</evidence>
<accession>A0A516SJY1</accession>
<dbReference type="RefSeq" id="WP_144279837.1">
    <property type="nucleotide sequence ID" value="NZ_CP041730.1"/>
</dbReference>
<reference evidence="2" key="1">
    <citation type="submission" date="2019-07" db="EMBL/GenBank/DDBJ databases">
        <title>Chitinimonas sp. nov., isolated from Ny-Alesund, arctica soil.</title>
        <authorList>
            <person name="Xu Q."/>
            <person name="Peng F."/>
        </authorList>
    </citation>
    <scope>NUCLEOTIDE SEQUENCE [LARGE SCALE GENOMIC DNA]</scope>
    <source>
        <strain evidence="2">R3-44</strain>
    </source>
</reference>
<gene>
    <name evidence="1" type="ORF">FNU76_19990</name>
</gene>
<dbReference type="EMBL" id="CP041730">
    <property type="protein sequence ID" value="QDQ28454.1"/>
    <property type="molecule type" value="Genomic_DNA"/>
</dbReference>
<sequence length="260" mass="28640">MATNTLGTWRKPPLAYVVAELVISPYYTLASKIPGLQDQLRSVFPKTIEATELVVESKTPSSQQLWQLLSADQHLGVQFGTRAISLHATTYLHSKDFLSRLAEVLDAIASADLGAFVERVGLRYIDLIVPNSDRLPTEYLVSQLHGVTPASAQANGSMWQAAFRFDSALVNLRVMAPAPQGIVLPPDFSAMPLKKPAIMVDAEESSKDDRPIGFIDTDCLKEIGRVFDAAELVGIYTELQKLASETFRAALSDHARREWQ</sequence>
<dbReference type="AlphaFoldDB" id="A0A516SJY1"/>
<keyword evidence="2" id="KW-1185">Reference proteome</keyword>
<name>A0A516SJY1_9NEIS</name>
<organism evidence="1 2">
    <name type="scientific">Chitinimonas arctica</name>
    <dbReference type="NCBI Taxonomy" id="2594795"/>
    <lineage>
        <taxon>Bacteria</taxon>
        <taxon>Pseudomonadati</taxon>
        <taxon>Pseudomonadota</taxon>
        <taxon>Betaproteobacteria</taxon>
        <taxon>Neisseriales</taxon>
        <taxon>Chitinibacteraceae</taxon>
        <taxon>Chitinimonas</taxon>
    </lineage>
</organism>
<protein>
    <submittedName>
        <fullName evidence="1">TIGR04255 family protein</fullName>
    </submittedName>
</protein>
<dbReference type="Proteomes" id="UP000317550">
    <property type="component" value="Chromosome"/>
</dbReference>
<dbReference type="KEGG" id="cari:FNU76_19990"/>
<dbReference type="InterPro" id="IPR026349">
    <property type="entry name" value="CHP04255"/>
</dbReference>
<evidence type="ECO:0000313" key="1">
    <source>
        <dbReference type="EMBL" id="QDQ28454.1"/>
    </source>
</evidence>
<dbReference type="NCBIfam" id="TIGR04255">
    <property type="entry name" value="sporadTIGR04255"/>
    <property type="match status" value="1"/>
</dbReference>
<proteinExistence type="predicted"/>